<dbReference type="GO" id="GO:0004298">
    <property type="term" value="F:threonine-type endopeptidase activity"/>
    <property type="evidence" value="ECO:0007669"/>
    <property type="project" value="TreeGrafter"/>
</dbReference>
<dbReference type="GO" id="GO:0051604">
    <property type="term" value="P:protein maturation"/>
    <property type="evidence" value="ECO:0007669"/>
    <property type="project" value="TreeGrafter"/>
</dbReference>
<gene>
    <name evidence="2" type="ORF">M7I_5137</name>
</gene>
<evidence type="ECO:0000313" key="3">
    <source>
        <dbReference type="Proteomes" id="UP000005446"/>
    </source>
</evidence>
<name>H0ER24_GLAL7</name>
<dbReference type="PANTHER" id="PTHR10188">
    <property type="entry name" value="L-ASPARAGINASE"/>
    <property type="match status" value="1"/>
</dbReference>
<dbReference type="OrthoDB" id="77601at2759"/>
<dbReference type="InParanoid" id="H0ER24"/>
<dbReference type="Pfam" id="PF01112">
    <property type="entry name" value="Asparaginase_2"/>
    <property type="match status" value="1"/>
</dbReference>
<evidence type="ECO:0000256" key="1">
    <source>
        <dbReference type="SAM" id="MobiDB-lite"/>
    </source>
</evidence>
<feature type="compositionally biased region" description="Polar residues" evidence="1">
    <location>
        <begin position="155"/>
        <end position="167"/>
    </location>
</feature>
<sequence length="167" mass="17926">MAMKFLKAGGSAVDAVEAAIRVLEDKEITNAGYGSNLSIEGIVECDATVVDHLGRSGACGATGHASNKPLSLRRVPPNLLVGQGATDFAYEQNIPVVPHSMVVSKNARDRFLRWQSDLVRAEKGAARLTPGTSSPASSHGEEDVLDRDRHDAASPTWSQRWPNLSHR</sequence>
<organism evidence="2 3">
    <name type="scientific">Glarea lozoyensis (strain ATCC 74030 / MF5533)</name>
    <dbReference type="NCBI Taxonomy" id="1104152"/>
    <lineage>
        <taxon>Eukaryota</taxon>
        <taxon>Fungi</taxon>
        <taxon>Dikarya</taxon>
        <taxon>Ascomycota</taxon>
        <taxon>Pezizomycotina</taxon>
        <taxon>Leotiomycetes</taxon>
        <taxon>Helotiales</taxon>
        <taxon>Helotiaceae</taxon>
        <taxon>Glarea</taxon>
    </lineage>
</organism>
<dbReference type="AlphaFoldDB" id="H0ER24"/>
<reference evidence="2 3" key="1">
    <citation type="journal article" date="2012" name="Eukaryot. Cell">
        <title>Genome sequence of the fungus Glarea lozoyensis: the first genome sequence of a species from the Helotiaceae family.</title>
        <authorList>
            <person name="Youssar L."/>
            <person name="Gruening B.A."/>
            <person name="Erxleben A."/>
            <person name="Guenther S."/>
            <person name="Huettel W."/>
        </authorList>
    </citation>
    <scope>NUCLEOTIDE SEQUENCE [LARGE SCALE GENOMIC DNA]</scope>
    <source>
        <strain evidence="3">ATCC 74030 / MF5533</strain>
    </source>
</reference>
<accession>H0ER24</accession>
<dbReference type="InterPro" id="IPR029055">
    <property type="entry name" value="Ntn_hydrolases_N"/>
</dbReference>
<evidence type="ECO:0000313" key="2">
    <source>
        <dbReference type="EMBL" id="EHK98987.1"/>
    </source>
</evidence>
<feature type="region of interest" description="Disordered" evidence="1">
    <location>
        <begin position="124"/>
        <end position="167"/>
    </location>
</feature>
<dbReference type="EMBL" id="AGUE01000132">
    <property type="protein sequence ID" value="EHK98987.1"/>
    <property type="molecule type" value="Genomic_DNA"/>
</dbReference>
<dbReference type="GO" id="GO:0005737">
    <property type="term" value="C:cytoplasm"/>
    <property type="evidence" value="ECO:0007669"/>
    <property type="project" value="TreeGrafter"/>
</dbReference>
<feature type="compositionally biased region" description="Basic and acidic residues" evidence="1">
    <location>
        <begin position="139"/>
        <end position="152"/>
    </location>
</feature>
<protein>
    <submittedName>
        <fullName evidence="2">Putative Threonine aspartase 1</fullName>
    </submittedName>
</protein>
<dbReference type="Proteomes" id="UP000005446">
    <property type="component" value="Unassembled WGS sequence"/>
</dbReference>
<dbReference type="HOGENOM" id="CLU_1594707_0_0_1"/>
<dbReference type="InterPro" id="IPR000246">
    <property type="entry name" value="Peptidase_T2"/>
</dbReference>
<proteinExistence type="predicted"/>
<keyword evidence="3" id="KW-1185">Reference proteome</keyword>
<dbReference type="PANTHER" id="PTHR10188:SF8">
    <property type="entry name" value="THREONINE ASPARTASE 1"/>
    <property type="match status" value="1"/>
</dbReference>
<comment type="caution">
    <text evidence="2">The sequence shown here is derived from an EMBL/GenBank/DDBJ whole genome shotgun (WGS) entry which is preliminary data.</text>
</comment>
<dbReference type="SUPFAM" id="SSF56235">
    <property type="entry name" value="N-terminal nucleophile aminohydrolases (Ntn hydrolases)"/>
    <property type="match status" value="1"/>
</dbReference>